<dbReference type="PANTHER" id="PTHR43071:SF1">
    <property type="entry name" value="2-AMINO-4-HYDROXY-6-HYDROXYMETHYLDIHYDROPTERIDINE PYROPHOSPHOKINASE"/>
    <property type="match status" value="1"/>
</dbReference>
<keyword evidence="9" id="KW-0289">Folate biosynthesis</keyword>
<sequence>MRERRRVFLGLGSNVGNRIAFILRAVEELAERFGVLDVSTVYESDPWGVEEQPPFLNCVVKMETSLSPRDLLRELQNIERKIGRRHRFRWGPREIDIDILLYGGETIREKDLEIPHPRMGERDFVLIPLVEVEPEVRDPRSGVPYRSLLGSMTSSLRPFCCVILRFPWSLRSAPSSPD</sequence>
<comment type="function">
    <text evidence="10">Catalyzes the transfer of pyrophosphate from adenosine triphosphate (ATP) to 6-hydroxymethyl-7,8-dihydropterin, an enzymatic step in folate biosynthesis pathway.</text>
</comment>
<dbReference type="UniPathway" id="UPA00077">
    <property type="reaction ID" value="UER00155"/>
</dbReference>
<dbReference type="GO" id="GO:0046654">
    <property type="term" value="P:tetrahydrofolate biosynthetic process"/>
    <property type="evidence" value="ECO:0007669"/>
    <property type="project" value="UniProtKB-UniPathway"/>
</dbReference>
<dbReference type="PROSITE" id="PS00794">
    <property type="entry name" value="HPPK"/>
    <property type="match status" value="1"/>
</dbReference>
<keyword evidence="5 14" id="KW-0808">Transferase</keyword>
<comment type="caution">
    <text evidence="14">The sequence shown here is derived from an EMBL/GenBank/DDBJ whole genome shotgun (WGS) entry which is preliminary data.</text>
</comment>
<evidence type="ECO:0000256" key="2">
    <source>
        <dbReference type="ARBA" id="ARBA00005810"/>
    </source>
</evidence>
<evidence type="ECO:0000256" key="8">
    <source>
        <dbReference type="ARBA" id="ARBA00022840"/>
    </source>
</evidence>
<dbReference type="CDD" id="cd00483">
    <property type="entry name" value="HPPK"/>
    <property type="match status" value="1"/>
</dbReference>
<evidence type="ECO:0000259" key="13">
    <source>
        <dbReference type="PROSITE" id="PS00794"/>
    </source>
</evidence>
<dbReference type="GO" id="GO:0005524">
    <property type="term" value="F:ATP binding"/>
    <property type="evidence" value="ECO:0007669"/>
    <property type="project" value="UniProtKB-KW"/>
</dbReference>
<proteinExistence type="inferred from homology"/>
<evidence type="ECO:0000256" key="3">
    <source>
        <dbReference type="ARBA" id="ARBA00013253"/>
    </source>
</evidence>
<dbReference type="EC" id="2.7.6.3" evidence="3"/>
<evidence type="ECO:0000256" key="12">
    <source>
        <dbReference type="ARBA" id="ARBA00033413"/>
    </source>
</evidence>
<keyword evidence="6" id="KW-0547">Nucleotide-binding</keyword>
<protein>
    <recommendedName>
        <fullName evidence="4">2-amino-4-hydroxy-6-hydroxymethyldihydropteridine pyrophosphokinase</fullName>
        <ecNumber evidence="3">2.7.6.3</ecNumber>
    </recommendedName>
    <alternativeName>
        <fullName evidence="11">6-hydroxymethyl-7,8-dihydropterin pyrophosphokinase</fullName>
    </alternativeName>
    <alternativeName>
        <fullName evidence="12">7,8-dihydro-6-hydroxymethylpterin-pyrophosphokinase</fullName>
    </alternativeName>
</protein>
<evidence type="ECO:0000256" key="4">
    <source>
        <dbReference type="ARBA" id="ARBA00016218"/>
    </source>
</evidence>
<evidence type="ECO:0000256" key="9">
    <source>
        <dbReference type="ARBA" id="ARBA00022909"/>
    </source>
</evidence>
<evidence type="ECO:0000313" key="14">
    <source>
        <dbReference type="EMBL" id="HHJ63828.1"/>
    </source>
</evidence>
<comment type="similarity">
    <text evidence="2">Belongs to the HPPK family.</text>
</comment>
<dbReference type="Pfam" id="PF01288">
    <property type="entry name" value="HPPK"/>
    <property type="match status" value="1"/>
</dbReference>
<evidence type="ECO:0000256" key="10">
    <source>
        <dbReference type="ARBA" id="ARBA00029409"/>
    </source>
</evidence>
<dbReference type="Proteomes" id="UP000885792">
    <property type="component" value="Unassembled WGS sequence"/>
</dbReference>
<comment type="pathway">
    <text evidence="1">Cofactor biosynthesis; tetrahydrofolate biosynthesis; 2-amino-4-hydroxy-6-hydroxymethyl-7,8-dihydropteridine diphosphate from 7,8-dihydroneopterin triphosphate: step 4/4.</text>
</comment>
<keyword evidence="7" id="KW-0418">Kinase</keyword>
<dbReference type="EMBL" id="DRNB01000108">
    <property type="protein sequence ID" value="HHJ63828.1"/>
    <property type="molecule type" value="Genomic_DNA"/>
</dbReference>
<feature type="domain" description="7,8-dihydro-6-hydroxymethylpterin-pyrophosphokinase" evidence="13">
    <location>
        <begin position="89"/>
        <end position="100"/>
    </location>
</feature>
<evidence type="ECO:0000256" key="6">
    <source>
        <dbReference type="ARBA" id="ARBA00022741"/>
    </source>
</evidence>
<gene>
    <name evidence="14" type="primary">folK</name>
    <name evidence="14" type="ORF">ENJ61_02875</name>
</gene>
<accession>A0A7C5L6X2</accession>
<dbReference type="AlphaFoldDB" id="A0A7C5L6X2"/>
<evidence type="ECO:0000256" key="5">
    <source>
        <dbReference type="ARBA" id="ARBA00022679"/>
    </source>
</evidence>
<dbReference type="PANTHER" id="PTHR43071">
    <property type="entry name" value="2-AMINO-4-HYDROXY-6-HYDROXYMETHYLDIHYDROPTERIDINE PYROPHOSPHOKINASE"/>
    <property type="match status" value="1"/>
</dbReference>
<dbReference type="GO" id="GO:0016301">
    <property type="term" value="F:kinase activity"/>
    <property type="evidence" value="ECO:0007669"/>
    <property type="project" value="UniProtKB-KW"/>
</dbReference>
<dbReference type="Gene3D" id="3.30.70.560">
    <property type="entry name" value="7,8-Dihydro-6-hydroxymethylpterin-pyrophosphokinase HPPK"/>
    <property type="match status" value="1"/>
</dbReference>
<dbReference type="GO" id="GO:0003848">
    <property type="term" value="F:2-amino-4-hydroxy-6-hydroxymethyldihydropteridine diphosphokinase activity"/>
    <property type="evidence" value="ECO:0007669"/>
    <property type="project" value="UniProtKB-EC"/>
</dbReference>
<dbReference type="GO" id="GO:0046656">
    <property type="term" value="P:folic acid biosynthetic process"/>
    <property type="evidence" value="ECO:0007669"/>
    <property type="project" value="UniProtKB-KW"/>
</dbReference>
<name>A0A7C5L6X2_AQUAO</name>
<reference evidence="14" key="1">
    <citation type="journal article" date="2020" name="mSystems">
        <title>Genome- and Community-Level Interaction Insights into Carbon Utilization and Element Cycling Functions of Hydrothermarchaeota in Hydrothermal Sediment.</title>
        <authorList>
            <person name="Zhou Z."/>
            <person name="Liu Y."/>
            <person name="Xu W."/>
            <person name="Pan J."/>
            <person name="Luo Z.H."/>
            <person name="Li M."/>
        </authorList>
    </citation>
    <scope>NUCLEOTIDE SEQUENCE [LARGE SCALE GENOMIC DNA]</scope>
    <source>
        <strain evidence="14">HyVt-501</strain>
    </source>
</reference>
<dbReference type="SUPFAM" id="SSF55083">
    <property type="entry name" value="6-hydroxymethyl-7,8-dihydropterin pyrophosphokinase, HPPK"/>
    <property type="match status" value="1"/>
</dbReference>
<evidence type="ECO:0000256" key="7">
    <source>
        <dbReference type="ARBA" id="ARBA00022777"/>
    </source>
</evidence>
<evidence type="ECO:0000256" key="1">
    <source>
        <dbReference type="ARBA" id="ARBA00005051"/>
    </source>
</evidence>
<dbReference type="InterPro" id="IPR000550">
    <property type="entry name" value="Hppk"/>
</dbReference>
<keyword evidence="8" id="KW-0067">ATP-binding</keyword>
<organism evidence="14">
    <name type="scientific">Aquifex aeolicus</name>
    <dbReference type="NCBI Taxonomy" id="63363"/>
    <lineage>
        <taxon>Bacteria</taxon>
        <taxon>Pseudomonadati</taxon>
        <taxon>Aquificota</taxon>
        <taxon>Aquificia</taxon>
        <taxon>Aquificales</taxon>
        <taxon>Aquificaceae</taxon>
        <taxon>Aquifex</taxon>
    </lineage>
</organism>
<dbReference type="NCBIfam" id="TIGR01498">
    <property type="entry name" value="folK"/>
    <property type="match status" value="1"/>
</dbReference>
<evidence type="ECO:0000256" key="11">
    <source>
        <dbReference type="ARBA" id="ARBA00029766"/>
    </source>
</evidence>
<dbReference type="InterPro" id="IPR035907">
    <property type="entry name" value="Hppk_sf"/>
</dbReference>